<keyword evidence="2" id="KW-1185">Reference proteome</keyword>
<organism evidence="1 2">
    <name type="scientific">Vermiconidia calcicola</name>
    <dbReference type="NCBI Taxonomy" id="1690605"/>
    <lineage>
        <taxon>Eukaryota</taxon>
        <taxon>Fungi</taxon>
        <taxon>Dikarya</taxon>
        <taxon>Ascomycota</taxon>
        <taxon>Pezizomycotina</taxon>
        <taxon>Dothideomycetes</taxon>
        <taxon>Dothideomycetidae</taxon>
        <taxon>Mycosphaerellales</taxon>
        <taxon>Extremaceae</taxon>
        <taxon>Vermiconidia</taxon>
    </lineage>
</organism>
<evidence type="ECO:0000313" key="1">
    <source>
        <dbReference type="EMBL" id="KAK3703249.1"/>
    </source>
</evidence>
<sequence length="195" mass="22445">MGKRKSSQACLRGEWKEVSTRSVKLPEIDSESFSTYLQWLYTNEVVVSDEDITDEHIVKARYGERLPVFQRHFAAFFKLAILADKLGNARLANAVVDRIILVARVVRLGPSACNIATVYSQLPESSPVRSLVVAYYATEVKAEFMTKHKEQFPYQFIFDLMVHSKKREEEKTSNTPSYPGERCRYHQHNEKVPNV</sequence>
<comment type="caution">
    <text evidence="1">The sequence shown here is derived from an EMBL/GenBank/DDBJ whole genome shotgun (WGS) entry which is preliminary data.</text>
</comment>
<evidence type="ECO:0000313" key="2">
    <source>
        <dbReference type="Proteomes" id="UP001281147"/>
    </source>
</evidence>
<dbReference type="Proteomes" id="UP001281147">
    <property type="component" value="Unassembled WGS sequence"/>
</dbReference>
<proteinExistence type="predicted"/>
<protein>
    <submittedName>
        <fullName evidence="1">Uncharacterized protein</fullName>
    </submittedName>
</protein>
<reference evidence="1" key="1">
    <citation type="submission" date="2023-07" db="EMBL/GenBank/DDBJ databases">
        <title>Black Yeasts Isolated from many extreme environments.</title>
        <authorList>
            <person name="Coleine C."/>
            <person name="Stajich J.E."/>
            <person name="Selbmann L."/>
        </authorList>
    </citation>
    <scope>NUCLEOTIDE SEQUENCE</scope>
    <source>
        <strain evidence="1">CCFEE 5714</strain>
    </source>
</reference>
<dbReference type="EMBL" id="JAUTXU010000154">
    <property type="protein sequence ID" value="KAK3703249.1"/>
    <property type="molecule type" value="Genomic_DNA"/>
</dbReference>
<gene>
    <name evidence="1" type="ORF">LTR37_014589</name>
</gene>
<name>A0ACC3MUS9_9PEZI</name>
<accession>A0ACC3MUS9</accession>